<reference evidence="1" key="1">
    <citation type="submission" date="2018-02" db="EMBL/GenBank/DDBJ databases">
        <title>Rhizophora mucronata_Transcriptome.</title>
        <authorList>
            <person name="Meera S.P."/>
            <person name="Sreeshan A."/>
            <person name="Augustine A."/>
        </authorList>
    </citation>
    <scope>NUCLEOTIDE SEQUENCE</scope>
    <source>
        <tissue evidence="1">Leaf</tissue>
    </source>
</reference>
<accession>A0A2P2PHD0</accession>
<protein>
    <submittedName>
        <fullName evidence="1">Uncharacterized protein</fullName>
    </submittedName>
</protein>
<evidence type="ECO:0000313" key="1">
    <source>
        <dbReference type="EMBL" id="MBX54136.1"/>
    </source>
</evidence>
<sequence length="29" mass="3262">MKELNFCLQEAIKPTELCLNLSSENHAKG</sequence>
<proteinExistence type="predicted"/>
<dbReference type="AlphaFoldDB" id="A0A2P2PHD0"/>
<dbReference type="EMBL" id="GGEC01073652">
    <property type="protein sequence ID" value="MBX54136.1"/>
    <property type="molecule type" value="Transcribed_RNA"/>
</dbReference>
<organism evidence="1">
    <name type="scientific">Rhizophora mucronata</name>
    <name type="common">Asiatic mangrove</name>
    <dbReference type="NCBI Taxonomy" id="61149"/>
    <lineage>
        <taxon>Eukaryota</taxon>
        <taxon>Viridiplantae</taxon>
        <taxon>Streptophyta</taxon>
        <taxon>Embryophyta</taxon>
        <taxon>Tracheophyta</taxon>
        <taxon>Spermatophyta</taxon>
        <taxon>Magnoliopsida</taxon>
        <taxon>eudicotyledons</taxon>
        <taxon>Gunneridae</taxon>
        <taxon>Pentapetalae</taxon>
        <taxon>rosids</taxon>
        <taxon>fabids</taxon>
        <taxon>Malpighiales</taxon>
        <taxon>Rhizophoraceae</taxon>
        <taxon>Rhizophora</taxon>
    </lineage>
</organism>
<name>A0A2P2PHD0_RHIMU</name>